<gene>
    <name evidence="2" type="ORF">AXF42_Ash009087</name>
</gene>
<dbReference type="OrthoDB" id="1938779at2759"/>
<feature type="compositionally biased region" description="Basic and acidic residues" evidence="1">
    <location>
        <begin position="42"/>
        <end position="56"/>
    </location>
</feature>
<protein>
    <submittedName>
        <fullName evidence="2">Uncharacterized protein</fullName>
    </submittedName>
</protein>
<reference evidence="2 3" key="1">
    <citation type="journal article" date="2017" name="Nature">
        <title>The Apostasia genome and the evolution of orchids.</title>
        <authorList>
            <person name="Zhang G.Q."/>
            <person name="Liu K.W."/>
            <person name="Li Z."/>
            <person name="Lohaus R."/>
            <person name="Hsiao Y.Y."/>
            <person name="Niu S.C."/>
            <person name="Wang J.Y."/>
            <person name="Lin Y.C."/>
            <person name="Xu Q."/>
            <person name="Chen L.J."/>
            <person name="Yoshida K."/>
            <person name="Fujiwara S."/>
            <person name="Wang Z.W."/>
            <person name="Zhang Y.Q."/>
            <person name="Mitsuda N."/>
            <person name="Wang M."/>
            <person name="Liu G.H."/>
            <person name="Pecoraro L."/>
            <person name="Huang H.X."/>
            <person name="Xiao X.J."/>
            <person name="Lin M."/>
            <person name="Wu X.Y."/>
            <person name="Wu W.L."/>
            <person name="Chen Y.Y."/>
            <person name="Chang S.B."/>
            <person name="Sakamoto S."/>
            <person name="Ohme-Takagi M."/>
            <person name="Yagi M."/>
            <person name="Zeng S.J."/>
            <person name="Shen C.Y."/>
            <person name="Yeh C.M."/>
            <person name="Luo Y.B."/>
            <person name="Tsai W.C."/>
            <person name="Van de Peer Y."/>
            <person name="Liu Z.J."/>
        </authorList>
    </citation>
    <scope>NUCLEOTIDE SEQUENCE [LARGE SCALE GENOMIC DNA]</scope>
    <source>
        <strain evidence="3">cv. Shenzhen</strain>
        <tissue evidence="2">Stem</tissue>
    </source>
</reference>
<accession>A0A2I0ADF6</accession>
<sequence length="124" mass="14264">MAVFSLTPSLHSLKLLHRCKPNRDKPCRRFFFPQRSHLSPAPEERGDRDGDRDGRERKKWIFPAGLISGVAEKLGKGLKEHLSPKRKGDWKDAVLMSFSFAVYVYISQQIVGAYCAWISTIRQF</sequence>
<evidence type="ECO:0000256" key="1">
    <source>
        <dbReference type="SAM" id="MobiDB-lite"/>
    </source>
</evidence>
<evidence type="ECO:0000313" key="3">
    <source>
        <dbReference type="Proteomes" id="UP000236161"/>
    </source>
</evidence>
<organism evidence="2 3">
    <name type="scientific">Apostasia shenzhenica</name>
    <dbReference type="NCBI Taxonomy" id="1088818"/>
    <lineage>
        <taxon>Eukaryota</taxon>
        <taxon>Viridiplantae</taxon>
        <taxon>Streptophyta</taxon>
        <taxon>Embryophyta</taxon>
        <taxon>Tracheophyta</taxon>
        <taxon>Spermatophyta</taxon>
        <taxon>Magnoliopsida</taxon>
        <taxon>Liliopsida</taxon>
        <taxon>Asparagales</taxon>
        <taxon>Orchidaceae</taxon>
        <taxon>Apostasioideae</taxon>
        <taxon>Apostasia</taxon>
    </lineage>
</organism>
<dbReference type="EMBL" id="KZ451993">
    <property type="protein sequence ID" value="PKA53591.1"/>
    <property type="molecule type" value="Genomic_DNA"/>
</dbReference>
<evidence type="ECO:0000313" key="2">
    <source>
        <dbReference type="EMBL" id="PKA53591.1"/>
    </source>
</evidence>
<feature type="region of interest" description="Disordered" evidence="1">
    <location>
        <begin position="31"/>
        <end position="57"/>
    </location>
</feature>
<name>A0A2I0ADF6_9ASPA</name>
<dbReference type="Proteomes" id="UP000236161">
    <property type="component" value="Unassembled WGS sequence"/>
</dbReference>
<proteinExistence type="predicted"/>
<dbReference type="AlphaFoldDB" id="A0A2I0ADF6"/>
<keyword evidence="3" id="KW-1185">Reference proteome</keyword>